<reference evidence="1 2" key="1">
    <citation type="journal article" date="2018" name="Front. Plant Sci.">
        <title>Red Clover (Trifolium pratense) and Zigzag Clover (T. medium) - A Picture of Genomic Similarities and Differences.</title>
        <authorList>
            <person name="Dluhosova J."/>
            <person name="Istvanek J."/>
            <person name="Nedelnik J."/>
            <person name="Repkova J."/>
        </authorList>
    </citation>
    <scope>NUCLEOTIDE SEQUENCE [LARGE SCALE GENOMIC DNA]</scope>
    <source>
        <strain evidence="2">cv. 10/8</strain>
        <tissue evidence="1">Leaf</tissue>
    </source>
</reference>
<dbReference type="AlphaFoldDB" id="A0A392S1H7"/>
<sequence length="93" mass="10556">MEDESDDAVVGISSYVKPAPAKVMYYGRMRRCCAIRRSRKMLNTGPNKEIDKCDDVPSRGSVSVEVTDAKKWGRKRKIIVSSSEEDDEVDKRE</sequence>
<comment type="caution">
    <text evidence="1">The sequence shown here is derived from an EMBL/GenBank/DDBJ whole genome shotgun (WGS) entry which is preliminary data.</text>
</comment>
<organism evidence="1 2">
    <name type="scientific">Trifolium medium</name>
    <dbReference type="NCBI Taxonomy" id="97028"/>
    <lineage>
        <taxon>Eukaryota</taxon>
        <taxon>Viridiplantae</taxon>
        <taxon>Streptophyta</taxon>
        <taxon>Embryophyta</taxon>
        <taxon>Tracheophyta</taxon>
        <taxon>Spermatophyta</taxon>
        <taxon>Magnoliopsida</taxon>
        <taxon>eudicotyledons</taxon>
        <taxon>Gunneridae</taxon>
        <taxon>Pentapetalae</taxon>
        <taxon>rosids</taxon>
        <taxon>fabids</taxon>
        <taxon>Fabales</taxon>
        <taxon>Fabaceae</taxon>
        <taxon>Papilionoideae</taxon>
        <taxon>50 kb inversion clade</taxon>
        <taxon>NPAAA clade</taxon>
        <taxon>Hologalegina</taxon>
        <taxon>IRL clade</taxon>
        <taxon>Trifolieae</taxon>
        <taxon>Trifolium</taxon>
    </lineage>
</organism>
<protein>
    <submittedName>
        <fullName evidence="1">Uncharacterized protein</fullName>
    </submittedName>
</protein>
<evidence type="ECO:0000313" key="1">
    <source>
        <dbReference type="EMBL" id="MCI41686.1"/>
    </source>
</evidence>
<accession>A0A392S1H7</accession>
<dbReference type="EMBL" id="LXQA010295117">
    <property type="protein sequence ID" value="MCI41686.1"/>
    <property type="molecule type" value="Genomic_DNA"/>
</dbReference>
<keyword evidence="2" id="KW-1185">Reference proteome</keyword>
<proteinExistence type="predicted"/>
<feature type="non-terminal residue" evidence="1">
    <location>
        <position position="93"/>
    </location>
</feature>
<dbReference type="Proteomes" id="UP000265520">
    <property type="component" value="Unassembled WGS sequence"/>
</dbReference>
<evidence type="ECO:0000313" key="2">
    <source>
        <dbReference type="Proteomes" id="UP000265520"/>
    </source>
</evidence>
<name>A0A392S1H7_9FABA</name>